<dbReference type="PIRSF" id="PIRSF017082">
    <property type="entry name" value="YflP"/>
    <property type="match status" value="1"/>
</dbReference>
<dbReference type="EMBL" id="NEVM01000002">
    <property type="protein sequence ID" value="OZI34856.1"/>
    <property type="molecule type" value="Genomic_DNA"/>
</dbReference>
<dbReference type="Gene3D" id="3.40.190.150">
    <property type="entry name" value="Bordetella uptake gene, domain 1"/>
    <property type="match status" value="1"/>
</dbReference>
<dbReference type="PANTHER" id="PTHR42928">
    <property type="entry name" value="TRICARBOXYLATE-BINDING PROTEIN"/>
    <property type="match status" value="1"/>
</dbReference>
<accession>A0A261SBX6</accession>
<dbReference type="Pfam" id="PF03401">
    <property type="entry name" value="TctC"/>
    <property type="match status" value="1"/>
</dbReference>
<dbReference type="RefSeq" id="WP_306430689.1">
    <property type="nucleotide sequence ID" value="NZ_NEVM01000002.1"/>
</dbReference>
<dbReference type="InterPro" id="IPR006311">
    <property type="entry name" value="TAT_signal"/>
</dbReference>
<dbReference type="Proteomes" id="UP000216020">
    <property type="component" value="Unassembled WGS sequence"/>
</dbReference>
<dbReference type="InterPro" id="IPR005064">
    <property type="entry name" value="BUG"/>
</dbReference>
<dbReference type="CDD" id="cd13578">
    <property type="entry name" value="PBP2_Bug27"/>
    <property type="match status" value="1"/>
</dbReference>
<protein>
    <submittedName>
        <fullName evidence="3">MFS transporter</fullName>
    </submittedName>
</protein>
<dbReference type="Gene3D" id="3.40.190.10">
    <property type="entry name" value="Periplasmic binding protein-like II"/>
    <property type="match status" value="1"/>
</dbReference>
<reference evidence="4" key="1">
    <citation type="submission" date="2017-05" db="EMBL/GenBank/DDBJ databases">
        <title>Complete and WGS of Bordetella genogroups.</title>
        <authorList>
            <person name="Spilker T."/>
            <person name="Lipuma J."/>
        </authorList>
    </citation>
    <scope>NUCLEOTIDE SEQUENCE [LARGE SCALE GENOMIC DNA]</scope>
    <source>
        <strain evidence="4">AU16122</strain>
    </source>
</reference>
<evidence type="ECO:0000313" key="3">
    <source>
        <dbReference type="EMBL" id="OZI34856.1"/>
    </source>
</evidence>
<feature type="region of interest" description="Disordered" evidence="2">
    <location>
        <begin position="1"/>
        <end position="26"/>
    </location>
</feature>
<comment type="similarity">
    <text evidence="1">Belongs to the UPF0065 (bug) family.</text>
</comment>
<gene>
    <name evidence="3" type="ORF">CAL29_15455</name>
</gene>
<dbReference type="InterPro" id="IPR042100">
    <property type="entry name" value="Bug_dom1"/>
</dbReference>
<dbReference type="PROSITE" id="PS51318">
    <property type="entry name" value="TAT"/>
    <property type="match status" value="1"/>
</dbReference>
<comment type="caution">
    <text evidence="3">The sequence shown here is derived from an EMBL/GenBank/DDBJ whole genome shotgun (WGS) entry which is preliminary data.</text>
</comment>
<evidence type="ECO:0000313" key="4">
    <source>
        <dbReference type="Proteomes" id="UP000216020"/>
    </source>
</evidence>
<dbReference type="PANTHER" id="PTHR42928:SF5">
    <property type="entry name" value="BLR1237 PROTEIN"/>
    <property type="match status" value="1"/>
</dbReference>
<dbReference type="SUPFAM" id="SSF53850">
    <property type="entry name" value="Periplasmic binding protein-like II"/>
    <property type="match status" value="1"/>
</dbReference>
<sequence length="354" mass="36944">MKHNHGHIVTARAQAAQSVQRGGGKRSCASRRGLLAAACAVLGMALMPAAPARADNYPSKPVTLVVPYPAGGATDVVARAIAEKLTGAWKQSVIVENRAGAGTTIGAGTVARAAGDGYTLFMTTSAHTISGHIYGKLNYDPVKDFAPITLVTKVPLVLVVNPSVPAKTLPEFLAYLRKDGAGVNFASPGNGTAQHLSGELFKIATHTAITHVPYRGDAPAFTDLVGGQVQMMLATITSALPLIHSGKLRALAVANGKRVQALADVPTFAEAGMPGFEAATWFGLLAPASIKPALQQRIYEDVSAIVATPDMQRRIEDLGGEVVNSTPREFAAFMQEETAKWGKAVKASGMATLQ</sequence>
<name>A0A261SBX6_9BORD</name>
<evidence type="ECO:0000256" key="2">
    <source>
        <dbReference type="SAM" id="MobiDB-lite"/>
    </source>
</evidence>
<proteinExistence type="inferred from homology"/>
<organism evidence="3 4">
    <name type="scientific">Bordetella genomosp. 10</name>
    <dbReference type="NCBI Taxonomy" id="1416804"/>
    <lineage>
        <taxon>Bacteria</taxon>
        <taxon>Pseudomonadati</taxon>
        <taxon>Pseudomonadota</taxon>
        <taxon>Betaproteobacteria</taxon>
        <taxon>Burkholderiales</taxon>
        <taxon>Alcaligenaceae</taxon>
        <taxon>Bordetella</taxon>
    </lineage>
</organism>
<evidence type="ECO:0000256" key="1">
    <source>
        <dbReference type="ARBA" id="ARBA00006987"/>
    </source>
</evidence>
<keyword evidence="4" id="KW-1185">Reference proteome</keyword>
<dbReference type="AlphaFoldDB" id="A0A261SBX6"/>